<organism evidence="9 10">
    <name type="scientific">Solidesulfovibrio carbinolicus</name>
    <dbReference type="NCBI Taxonomy" id="296842"/>
    <lineage>
        <taxon>Bacteria</taxon>
        <taxon>Pseudomonadati</taxon>
        <taxon>Thermodesulfobacteriota</taxon>
        <taxon>Desulfovibrionia</taxon>
        <taxon>Desulfovibrionales</taxon>
        <taxon>Desulfovibrionaceae</taxon>
        <taxon>Solidesulfovibrio</taxon>
    </lineage>
</organism>
<evidence type="ECO:0000256" key="4">
    <source>
        <dbReference type="ARBA" id="ARBA00022475"/>
    </source>
</evidence>
<sequence length="337" mass="35416">MWTTLQRISKNLIIAIPTAMAIGFVWGLSGDVSWMQSLILPFTFLMVYPMMVTLKIKEVLSGGDGKAQLLAQCVNFGLIPFVAYGLAQFFFPHQPTLALGLLLAGLVPTSGMTISWTGFAGGKVAAAVKMTVIGLVLGSLATPFYVKLLLGEAIAVDVSGVMKQIGLIVFLPMAAGYATQRFLVRRYGQKAFATGIGPRFPALSTIGVLGIVLIALALKAKTIVATPGVLAEILLPLCLLYGANYAVSTAAARLFLPRGEGIALVYGTVMRNLSIALAVAMNAFGTSGSEAALVVALAYVIQVQSAAWYVKLTDRVFGQPLAASPDFSTAPQAVGRP</sequence>
<dbReference type="KEGG" id="dcb:C3Y92_12295"/>
<evidence type="ECO:0000256" key="2">
    <source>
        <dbReference type="ARBA" id="ARBA00010110"/>
    </source>
</evidence>
<dbReference type="AlphaFoldDB" id="A0A4P6I2A7"/>
<dbReference type="InterPro" id="IPR038770">
    <property type="entry name" value="Na+/solute_symporter_sf"/>
</dbReference>
<evidence type="ECO:0000256" key="7">
    <source>
        <dbReference type="ARBA" id="ARBA00023136"/>
    </source>
</evidence>
<dbReference type="GO" id="GO:0015104">
    <property type="term" value="F:antimonite transmembrane transporter activity"/>
    <property type="evidence" value="ECO:0007669"/>
    <property type="project" value="TreeGrafter"/>
</dbReference>
<protein>
    <submittedName>
        <fullName evidence="9">Arsenite transporter</fullName>
    </submittedName>
</protein>
<feature type="transmembrane region" description="Helical" evidence="8">
    <location>
        <begin position="291"/>
        <end position="310"/>
    </location>
</feature>
<reference evidence="9 10" key="1">
    <citation type="submission" date="2018-02" db="EMBL/GenBank/DDBJ databases">
        <title>Genome sequence of Desulfovibrio carbinolicus DSM 3852.</title>
        <authorList>
            <person name="Wilbanks E."/>
            <person name="Skennerton C.T."/>
            <person name="Orphan V.J."/>
        </authorList>
    </citation>
    <scope>NUCLEOTIDE SEQUENCE [LARGE SCALE GENOMIC DNA]</scope>
    <source>
        <strain evidence="9 10">DSM 3852</strain>
    </source>
</reference>
<keyword evidence="7 8" id="KW-0472">Membrane</keyword>
<name>A0A4P6I2A7_9BACT</name>
<evidence type="ECO:0000256" key="3">
    <source>
        <dbReference type="ARBA" id="ARBA00022448"/>
    </source>
</evidence>
<feature type="transmembrane region" description="Helical" evidence="8">
    <location>
        <begin position="158"/>
        <end position="179"/>
    </location>
</feature>
<feature type="transmembrane region" description="Helical" evidence="8">
    <location>
        <begin position="73"/>
        <end position="91"/>
    </location>
</feature>
<evidence type="ECO:0000256" key="8">
    <source>
        <dbReference type="SAM" id="Phobius"/>
    </source>
</evidence>
<feature type="transmembrane region" description="Helical" evidence="8">
    <location>
        <begin position="126"/>
        <end position="146"/>
    </location>
</feature>
<keyword evidence="3" id="KW-0813">Transport</keyword>
<dbReference type="GO" id="GO:0015105">
    <property type="term" value="F:arsenite transmembrane transporter activity"/>
    <property type="evidence" value="ECO:0007669"/>
    <property type="project" value="TreeGrafter"/>
</dbReference>
<keyword evidence="5 8" id="KW-0812">Transmembrane</keyword>
<evidence type="ECO:0000313" key="9">
    <source>
        <dbReference type="EMBL" id="QAZ67959.1"/>
    </source>
</evidence>
<dbReference type="Pfam" id="PF01758">
    <property type="entry name" value="SBF"/>
    <property type="match status" value="1"/>
</dbReference>
<dbReference type="EMBL" id="CP026538">
    <property type="protein sequence ID" value="QAZ67959.1"/>
    <property type="molecule type" value="Genomic_DNA"/>
</dbReference>
<dbReference type="PANTHER" id="PTHR43057">
    <property type="entry name" value="ARSENITE EFFLUX TRANSPORTER"/>
    <property type="match status" value="1"/>
</dbReference>
<feature type="transmembrane region" description="Helical" evidence="8">
    <location>
        <begin position="12"/>
        <end position="28"/>
    </location>
</feature>
<feature type="transmembrane region" description="Helical" evidence="8">
    <location>
        <begin position="200"/>
        <end position="218"/>
    </location>
</feature>
<dbReference type="InterPro" id="IPR004706">
    <property type="entry name" value="Arsenical-R_Acr3"/>
</dbReference>
<dbReference type="PANTHER" id="PTHR43057:SF1">
    <property type="entry name" value="ARSENICAL-RESISTANCE PROTEIN 3"/>
    <property type="match status" value="1"/>
</dbReference>
<evidence type="ECO:0000256" key="1">
    <source>
        <dbReference type="ARBA" id="ARBA00004651"/>
    </source>
</evidence>
<dbReference type="RefSeq" id="WP_129353004.1">
    <property type="nucleotide sequence ID" value="NZ_CP026538.1"/>
</dbReference>
<dbReference type="Proteomes" id="UP000293296">
    <property type="component" value="Chromosome"/>
</dbReference>
<proteinExistence type="inferred from homology"/>
<evidence type="ECO:0000313" key="10">
    <source>
        <dbReference type="Proteomes" id="UP000293296"/>
    </source>
</evidence>
<evidence type="ECO:0000256" key="5">
    <source>
        <dbReference type="ARBA" id="ARBA00022692"/>
    </source>
</evidence>
<feature type="transmembrane region" description="Helical" evidence="8">
    <location>
        <begin position="233"/>
        <end position="256"/>
    </location>
</feature>
<keyword evidence="6 8" id="KW-1133">Transmembrane helix</keyword>
<comment type="similarity">
    <text evidence="2">Belongs to the arsenical resistance-3 (ACR3) (TC 2.A.59) family.</text>
</comment>
<dbReference type="GO" id="GO:0005886">
    <property type="term" value="C:plasma membrane"/>
    <property type="evidence" value="ECO:0007669"/>
    <property type="project" value="UniProtKB-SubCell"/>
</dbReference>
<keyword evidence="4" id="KW-1003">Cell membrane</keyword>
<dbReference type="GO" id="GO:0015297">
    <property type="term" value="F:antiporter activity"/>
    <property type="evidence" value="ECO:0007669"/>
    <property type="project" value="InterPro"/>
</dbReference>
<evidence type="ECO:0000256" key="6">
    <source>
        <dbReference type="ARBA" id="ARBA00022989"/>
    </source>
</evidence>
<dbReference type="OrthoDB" id="1551454at2"/>
<feature type="transmembrane region" description="Helical" evidence="8">
    <location>
        <begin position="97"/>
        <end position="119"/>
    </location>
</feature>
<accession>A0A4P6I2A7</accession>
<feature type="transmembrane region" description="Helical" evidence="8">
    <location>
        <begin position="34"/>
        <end position="52"/>
    </location>
</feature>
<feature type="transmembrane region" description="Helical" evidence="8">
    <location>
        <begin position="263"/>
        <end position="285"/>
    </location>
</feature>
<gene>
    <name evidence="9" type="ORF">C3Y92_12295</name>
</gene>
<dbReference type="Gene3D" id="1.20.1530.20">
    <property type="match status" value="1"/>
</dbReference>
<comment type="subcellular location">
    <subcellularLocation>
        <location evidence="1">Cell membrane</location>
        <topology evidence="1">Multi-pass membrane protein</topology>
    </subcellularLocation>
</comment>
<keyword evidence="10" id="KW-1185">Reference proteome</keyword>
<dbReference type="InterPro" id="IPR002657">
    <property type="entry name" value="BilAc:Na_symport/Acr3"/>
</dbReference>